<sequence>MSTPQPQLQGPLAHCLPRLHLDSVPFHISSSGDADSSLGSHLHESRNQDQLQKTKLLNCSYLSAQRRCWVIAQCAPVFLHRLSLVKANRGYSSLRGIGFSLWWLSLLQIRSAKGLIYGSGQV</sequence>
<dbReference type="EMBL" id="OX460343">
    <property type="protein sequence ID" value="CAI9180972.1"/>
    <property type="molecule type" value="Genomic_DNA"/>
</dbReference>
<proteinExistence type="predicted"/>
<gene>
    <name evidence="1" type="ORF">MRATA1EN1_LOCUS29934</name>
</gene>
<keyword evidence="2" id="KW-1185">Reference proteome</keyword>
<accession>A0ABN9A7N4</accession>
<evidence type="ECO:0000313" key="2">
    <source>
        <dbReference type="Proteomes" id="UP001176941"/>
    </source>
</evidence>
<evidence type="ECO:0000313" key="1">
    <source>
        <dbReference type="EMBL" id="CAI9180972.1"/>
    </source>
</evidence>
<reference evidence="1" key="1">
    <citation type="submission" date="2023-04" db="EMBL/GenBank/DDBJ databases">
        <authorList>
            <consortium name="ELIXIR-Norway"/>
        </authorList>
    </citation>
    <scope>NUCLEOTIDE SEQUENCE [LARGE SCALE GENOMIC DNA]</scope>
</reference>
<organism evidence="1 2">
    <name type="scientific">Rangifer tarandus platyrhynchus</name>
    <name type="common">Svalbard reindeer</name>
    <dbReference type="NCBI Taxonomy" id="3082113"/>
    <lineage>
        <taxon>Eukaryota</taxon>
        <taxon>Metazoa</taxon>
        <taxon>Chordata</taxon>
        <taxon>Craniata</taxon>
        <taxon>Vertebrata</taxon>
        <taxon>Euteleostomi</taxon>
        <taxon>Mammalia</taxon>
        <taxon>Eutheria</taxon>
        <taxon>Laurasiatheria</taxon>
        <taxon>Artiodactyla</taxon>
        <taxon>Ruminantia</taxon>
        <taxon>Pecora</taxon>
        <taxon>Cervidae</taxon>
        <taxon>Odocoileinae</taxon>
        <taxon>Rangifer</taxon>
    </lineage>
</organism>
<dbReference type="Proteomes" id="UP001176941">
    <property type="component" value="Chromosome X"/>
</dbReference>
<protein>
    <submittedName>
        <fullName evidence="1">Uncharacterized protein</fullName>
    </submittedName>
</protein>
<name>A0ABN9A7N4_RANTA</name>